<feature type="region of interest" description="Disordered" evidence="1">
    <location>
        <begin position="108"/>
        <end position="135"/>
    </location>
</feature>
<comment type="caution">
    <text evidence="3">The sequence shown here is derived from an EMBL/GenBank/DDBJ whole genome shotgun (WGS) entry which is preliminary data.</text>
</comment>
<dbReference type="EMBL" id="LODT01000037">
    <property type="protein sequence ID" value="KYQ90197.1"/>
    <property type="molecule type" value="Genomic_DNA"/>
</dbReference>
<gene>
    <name evidence="3" type="ORF">DLAC_08796</name>
</gene>
<dbReference type="PROSITE" id="PS51151">
    <property type="entry name" value="NAC_AB"/>
    <property type="match status" value="1"/>
</dbReference>
<dbReference type="FunCoup" id="A0A151Z8D1">
    <property type="interactions" value="422"/>
</dbReference>
<dbReference type="STRING" id="361077.A0A151Z8D1"/>
<dbReference type="AlphaFoldDB" id="A0A151Z8D1"/>
<dbReference type="InterPro" id="IPR016641">
    <property type="entry name" value="EGD2/NACA0like"/>
</dbReference>
<keyword evidence="4" id="KW-1185">Reference proteome</keyword>
<feature type="compositionally biased region" description="Low complexity" evidence="1">
    <location>
        <begin position="111"/>
        <end position="128"/>
    </location>
</feature>
<dbReference type="InterPro" id="IPR038187">
    <property type="entry name" value="NAC_A/B_dom_sf"/>
</dbReference>
<dbReference type="PANTHER" id="PTHR21713">
    <property type="entry name" value="NASCENT POLYPEPTIDE ASSOCIATED COMPLEX ALPHA SUBUNIT-RELATED"/>
    <property type="match status" value="1"/>
</dbReference>
<evidence type="ECO:0000256" key="1">
    <source>
        <dbReference type="SAM" id="MobiDB-lite"/>
    </source>
</evidence>
<dbReference type="OrthoDB" id="3169036at2759"/>
<dbReference type="Gene3D" id="1.10.8.10">
    <property type="entry name" value="DNA helicase RuvA subunit, C-terminal domain"/>
    <property type="match status" value="1"/>
</dbReference>
<dbReference type="Gene3D" id="2.20.70.30">
    <property type="entry name" value="Nascent polypeptide-associated complex domain"/>
    <property type="match status" value="1"/>
</dbReference>
<dbReference type="CDD" id="cd22054">
    <property type="entry name" value="NAC_NACA"/>
    <property type="match status" value="1"/>
</dbReference>
<feature type="domain" description="NAC-A/B" evidence="2">
    <location>
        <begin position="32"/>
        <end position="97"/>
    </location>
</feature>
<dbReference type="InterPro" id="IPR002715">
    <property type="entry name" value="Nas_poly-pep-assoc_cplx_dom"/>
</dbReference>
<reference evidence="3 4" key="1">
    <citation type="submission" date="2015-12" db="EMBL/GenBank/DDBJ databases">
        <title>Dictyostelia acquired genes for synthesis and detection of signals that induce cell-type specialization by lateral gene transfer from prokaryotes.</title>
        <authorList>
            <person name="Gloeckner G."/>
            <person name="Schaap P."/>
        </authorList>
    </citation>
    <scope>NUCLEOTIDE SEQUENCE [LARGE SCALE GENOMIC DNA]</scope>
    <source>
        <strain evidence="3 4">TK</strain>
    </source>
</reference>
<evidence type="ECO:0000313" key="4">
    <source>
        <dbReference type="Proteomes" id="UP000076078"/>
    </source>
</evidence>
<evidence type="ECO:0000259" key="2">
    <source>
        <dbReference type="PROSITE" id="PS51151"/>
    </source>
</evidence>
<dbReference type="InParanoid" id="A0A151Z8D1"/>
<protein>
    <submittedName>
        <fullName evidence="3">Putative nascent polypeptide-associated complex alpha subunit</fullName>
    </submittedName>
</protein>
<organism evidence="3 4">
    <name type="scientific">Tieghemostelium lacteum</name>
    <name type="common">Slime mold</name>
    <name type="synonym">Dictyostelium lacteum</name>
    <dbReference type="NCBI Taxonomy" id="361077"/>
    <lineage>
        <taxon>Eukaryota</taxon>
        <taxon>Amoebozoa</taxon>
        <taxon>Evosea</taxon>
        <taxon>Eumycetozoa</taxon>
        <taxon>Dictyostelia</taxon>
        <taxon>Dictyosteliales</taxon>
        <taxon>Raperosteliaceae</taxon>
        <taxon>Tieghemostelium</taxon>
    </lineage>
</organism>
<feature type="compositionally biased region" description="Low complexity" evidence="1">
    <location>
        <begin position="1"/>
        <end position="25"/>
    </location>
</feature>
<dbReference type="Proteomes" id="UP000076078">
    <property type="component" value="Unassembled WGS sequence"/>
</dbReference>
<dbReference type="GO" id="GO:0005854">
    <property type="term" value="C:nascent polypeptide-associated complex"/>
    <property type="evidence" value="ECO:0007669"/>
    <property type="project" value="InterPro"/>
</dbReference>
<feature type="region of interest" description="Disordered" evidence="1">
    <location>
        <begin position="1"/>
        <end position="43"/>
    </location>
</feature>
<feature type="compositionally biased region" description="Basic and acidic residues" evidence="1">
    <location>
        <begin position="26"/>
        <end position="38"/>
    </location>
</feature>
<proteinExistence type="predicted"/>
<name>A0A151Z8D1_TIELA</name>
<sequence>MATIEEINETTPETTTTTETTTPETTQEKKTSRGEKKTKAAMAKLGMTPVDDIFRVTLKQTKGFLCVVASPEVYTNETKSTYVIFGETTFEDPTAARATKAAKNLEETTKVETPVETTTETTTETSTETTKDDSEVDLQGLDEKDVEIVMKETKAPKAKVVEVLKKTGDIVTAVLELTM</sequence>
<dbReference type="OMA" id="TQHAQMS"/>
<dbReference type="PIRSF" id="PIRSF015901">
    <property type="entry name" value="NAC_alpha"/>
    <property type="match status" value="1"/>
</dbReference>
<accession>A0A151Z8D1</accession>
<evidence type="ECO:0000313" key="3">
    <source>
        <dbReference type="EMBL" id="KYQ90197.1"/>
    </source>
</evidence>
<dbReference type="SMART" id="SM01407">
    <property type="entry name" value="NAC"/>
    <property type="match status" value="1"/>
</dbReference>
<dbReference type="Pfam" id="PF01849">
    <property type="entry name" value="NAC"/>
    <property type="match status" value="1"/>
</dbReference>